<dbReference type="Gene3D" id="3.30.70.150">
    <property type="entry name" value="RuBisCO large subunit, N-terminal domain"/>
    <property type="match status" value="1"/>
</dbReference>
<dbReference type="InterPro" id="IPR000685">
    <property type="entry name" value="RuBisCO_lsu_C"/>
</dbReference>
<dbReference type="PANTHER" id="PTHR42704:SF17">
    <property type="entry name" value="RIBULOSE BISPHOSPHATE CARBOXYLASE LARGE CHAIN"/>
    <property type="match status" value="1"/>
</dbReference>
<dbReference type="Proteomes" id="UP001164803">
    <property type="component" value="Chromosome"/>
</dbReference>
<dbReference type="SUPFAM" id="SSF51649">
    <property type="entry name" value="RuBisCo, C-terminal domain"/>
    <property type="match status" value="1"/>
</dbReference>
<dbReference type="NCBIfam" id="NF007095">
    <property type="entry name" value="PRK09549.1"/>
    <property type="match status" value="1"/>
</dbReference>
<protein>
    <submittedName>
        <fullName evidence="4">2,3-diketo-5-methylthiopentyl-1-phosphate enolase</fullName>
        <ecNumber evidence="4">5.3.2.5</ecNumber>
    </submittedName>
</protein>
<feature type="domain" description="Ribulose bisphosphate carboxylase large subunit ferrodoxin-like N-terminal" evidence="3">
    <location>
        <begin position="8"/>
        <end position="98"/>
    </location>
</feature>
<dbReference type="EMBL" id="CP104064">
    <property type="protein sequence ID" value="WAH37281.1"/>
    <property type="molecule type" value="Genomic_DNA"/>
</dbReference>
<dbReference type="EC" id="5.3.2.5" evidence="4"/>
<evidence type="ECO:0000259" key="3">
    <source>
        <dbReference type="Pfam" id="PF02788"/>
    </source>
</evidence>
<dbReference type="InterPro" id="IPR036422">
    <property type="entry name" value="RuBisCO_lsu_N_sf"/>
</dbReference>
<organism evidence="4 5">
    <name type="scientific">Alicyclobacillus dauci</name>
    <dbReference type="NCBI Taxonomy" id="1475485"/>
    <lineage>
        <taxon>Bacteria</taxon>
        <taxon>Bacillati</taxon>
        <taxon>Bacillota</taxon>
        <taxon>Bacilli</taxon>
        <taxon>Bacillales</taxon>
        <taxon>Alicyclobacillaceae</taxon>
        <taxon>Alicyclobacillus</taxon>
    </lineage>
</organism>
<keyword evidence="5" id="KW-1185">Reference proteome</keyword>
<sequence length="409" mass="43702">MTLLQNESVHATYRVRDKEQQLQKRAEGIAIGLTIGTWTELPQARLKQVSAHCGQVEGIHVVSEAEDGQVVADITVSYPVANFDATFAALLTTVFGKLSMDGEIRLVGLKIPTSLQKRFPGPKFGVAGCRERYGVQSRPLVMSIFKACIGLRLPELVGQFEAQSLGGVDLVKDDEIFFTEQYATPEERVVAYRDTARAVAEQTGRITHYAVNLTGPVHRLLDRARRLSELGAGALLVNVVAYGFDVVADLARDPDVHVPILAHPAVSGAMYGGDTYGIEADIVLGQLARMAGADMAIFPSMYGSVTLGRRATDNLLHHLRDETSVHKTSLPAPSAGIYPGLVPQLYEDFGDDFIVNAGGGIHGHPQGAAAGGKAFVAAIEAVGHGMSLEQAALSSEPLAAALKKWGPTK</sequence>
<comment type="similarity">
    <text evidence="1">Belongs to the RuBisCO large chain family.</text>
</comment>
<dbReference type="Pfam" id="PF02788">
    <property type="entry name" value="RuBisCO_large_N"/>
    <property type="match status" value="1"/>
</dbReference>
<evidence type="ECO:0000313" key="4">
    <source>
        <dbReference type="EMBL" id="WAH37281.1"/>
    </source>
</evidence>
<evidence type="ECO:0000259" key="2">
    <source>
        <dbReference type="Pfam" id="PF00016"/>
    </source>
</evidence>
<reference evidence="4" key="1">
    <citation type="submission" date="2022-08" db="EMBL/GenBank/DDBJ databases">
        <title>Alicyclobacillus dauci DSM2870, complete genome.</title>
        <authorList>
            <person name="Wang Q."/>
            <person name="Cai R."/>
            <person name="Wang Z."/>
        </authorList>
    </citation>
    <scope>NUCLEOTIDE SEQUENCE</scope>
    <source>
        <strain evidence="4">DSM 28700</strain>
    </source>
</reference>
<evidence type="ECO:0000256" key="1">
    <source>
        <dbReference type="RuleBase" id="RU003834"/>
    </source>
</evidence>
<dbReference type="GO" id="GO:0043715">
    <property type="term" value="F:2,3-diketo-5-methylthiopentyl-1-phosphate enolase activity"/>
    <property type="evidence" value="ECO:0007669"/>
    <property type="project" value="UniProtKB-EC"/>
</dbReference>
<name>A0ABY6Z4N6_9BACL</name>
<feature type="domain" description="Ribulose bisphosphate carboxylase large subunit C-terminal" evidence="2">
    <location>
        <begin position="126"/>
        <end position="405"/>
    </location>
</feature>
<dbReference type="SFLD" id="SFLDS00014">
    <property type="entry name" value="RuBisCO"/>
    <property type="match status" value="1"/>
</dbReference>
<dbReference type="InterPro" id="IPR017443">
    <property type="entry name" value="RuBisCO_lsu_fd_N"/>
</dbReference>
<proteinExistence type="inferred from homology"/>
<gene>
    <name evidence="4" type="ORF">NZD86_01665</name>
</gene>
<dbReference type="Gene3D" id="3.20.20.110">
    <property type="entry name" value="Ribulose bisphosphate carboxylase, large subunit, C-terminal domain"/>
    <property type="match status" value="1"/>
</dbReference>
<dbReference type="InterPro" id="IPR033966">
    <property type="entry name" value="RuBisCO"/>
</dbReference>
<dbReference type="Pfam" id="PF00016">
    <property type="entry name" value="RuBisCO_large"/>
    <property type="match status" value="1"/>
</dbReference>
<dbReference type="SFLD" id="SFLDG00301">
    <property type="entry name" value="RuBisCO-like_proteins"/>
    <property type="match status" value="1"/>
</dbReference>
<dbReference type="SUPFAM" id="SSF54966">
    <property type="entry name" value="RuBisCO, large subunit, small (N-terminal) domain"/>
    <property type="match status" value="1"/>
</dbReference>
<keyword evidence="4" id="KW-0413">Isomerase</keyword>
<dbReference type="PANTHER" id="PTHR42704">
    <property type="entry name" value="RIBULOSE BISPHOSPHATE CARBOXYLASE"/>
    <property type="match status" value="1"/>
</dbReference>
<dbReference type="RefSeq" id="WP_268044755.1">
    <property type="nucleotide sequence ID" value="NZ_CP104064.1"/>
</dbReference>
<dbReference type="InterPro" id="IPR036376">
    <property type="entry name" value="RuBisCO_lsu_C_sf"/>
</dbReference>
<evidence type="ECO:0000313" key="5">
    <source>
        <dbReference type="Proteomes" id="UP001164803"/>
    </source>
</evidence>
<accession>A0ABY6Z4N6</accession>